<feature type="transmembrane region" description="Helical" evidence="11">
    <location>
        <begin position="200"/>
        <end position="220"/>
    </location>
</feature>
<feature type="transmembrane region" description="Helical" evidence="11">
    <location>
        <begin position="317"/>
        <end position="339"/>
    </location>
</feature>
<keyword evidence="8 11" id="KW-0472">Membrane</keyword>
<evidence type="ECO:0000256" key="10">
    <source>
        <dbReference type="SAM" id="MobiDB-lite"/>
    </source>
</evidence>
<evidence type="ECO:0000256" key="9">
    <source>
        <dbReference type="ARBA" id="ARBA00023201"/>
    </source>
</evidence>
<dbReference type="EMBL" id="CAGS01000141">
    <property type="protein sequence ID" value="CCF83374.1"/>
    <property type="molecule type" value="Genomic_DNA"/>
</dbReference>
<feature type="domain" description="Cation/H+ exchanger transmembrane" evidence="12">
    <location>
        <begin position="16"/>
        <end position="399"/>
    </location>
</feature>
<keyword evidence="14" id="KW-1185">Reference proteome</keyword>
<gene>
    <name evidence="13" type="ORF">NITHO_2250002</name>
</gene>
<evidence type="ECO:0000256" key="2">
    <source>
        <dbReference type="ARBA" id="ARBA00022448"/>
    </source>
</evidence>
<dbReference type="InterPro" id="IPR038770">
    <property type="entry name" value="Na+/solute_symporter_sf"/>
</dbReference>
<evidence type="ECO:0000256" key="1">
    <source>
        <dbReference type="ARBA" id="ARBA00004141"/>
    </source>
</evidence>
<feature type="transmembrane region" description="Helical" evidence="11">
    <location>
        <begin position="106"/>
        <end position="126"/>
    </location>
</feature>
<keyword evidence="9" id="KW-0739">Sodium transport</keyword>
<feature type="transmembrane region" description="Helical" evidence="11">
    <location>
        <begin position="34"/>
        <end position="54"/>
    </location>
</feature>
<evidence type="ECO:0000256" key="4">
    <source>
        <dbReference type="ARBA" id="ARBA00022692"/>
    </source>
</evidence>
<feature type="transmembrane region" description="Helical" evidence="11">
    <location>
        <begin position="168"/>
        <end position="188"/>
    </location>
</feature>
<keyword evidence="4 11" id="KW-0812">Transmembrane</keyword>
<feature type="compositionally biased region" description="Basic residues" evidence="10">
    <location>
        <begin position="410"/>
        <end position="425"/>
    </location>
</feature>
<evidence type="ECO:0000256" key="3">
    <source>
        <dbReference type="ARBA" id="ARBA00022449"/>
    </source>
</evidence>
<keyword evidence="6" id="KW-0915">Sodium</keyword>
<dbReference type="GO" id="GO:1902600">
    <property type="term" value="P:proton transmembrane transport"/>
    <property type="evidence" value="ECO:0007669"/>
    <property type="project" value="InterPro"/>
</dbReference>
<keyword evidence="2" id="KW-0813">Transport</keyword>
<feature type="transmembrane region" description="Helical" evidence="11">
    <location>
        <begin position="285"/>
        <end position="305"/>
    </location>
</feature>
<dbReference type="RefSeq" id="WP_008476480.1">
    <property type="nucleotide sequence ID" value="NZ_CAGS01000141.1"/>
</dbReference>
<dbReference type="GO" id="GO:0015297">
    <property type="term" value="F:antiporter activity"/>
    <property type="evidence" value="ECO:0007669"/>
    <property type="project" value="UniProtKB-KW"/>
</dbReference>
<feature type="transmembrane region" description="Helical" evidence="11">
    <location>
        <begin position="240"/>
        <end position="273"/>
    </location>
</feature>
<dbReference type="GO" id="GO:0006814">
    <property type="term" value="P:sodium ion transport"/>
    <property type="evidence" value="ECO:0007669"/>
    <property type="project" value="UniProtKB-KW"/>
</dbReference>
<keyword evidence="5 11" id="KW-1133">Transmembrane helix</keyword>
<name>I4EFB2_9BACT</name>
<dbReference type="Pfam" id="PF00999">
    <property type="entry name" value="Na_H_Exchanger"/>
    <property type="match status" value="1"/>
</dbReference>
<dbReference type="PANTHER" id="PTHR43562:SF3">
    <property type="entry name" value="SODIUM ION_PROTON EXCHANGER (EUROFUNG)"/>
    <property type="match status" value="1"/>
</dbReference>
<feature type="transmembrane region" description="Helical" evidence="11">
    <location>
        <begin position="377"/>
        <end position="399"/>
    </location>
</feature>
<comment type="subcellular location">
    <subcellularLocation>
        <location evidence="1">Membrane</location>
        <topology evidence="1">Multi-pass membrane protein</topology>
    </subcellularLocation>
</comment>
<sequence>MQAAATIIIDLFIIFVAARLAGVVFTLIKQPPVVGELLAGILIGPFALGLVGTAPPVLIEDFQGQRESAQEALDLALETFATLGAVILLFYVGLETRLSDLLHVGWRAILIGTLGTIVPFAAGYALMALQGASPAATLFLATALVATSVGITARVLEDLGLLHSRETRIILGAAVIDDIIALLLLVIVSDLALLGAFHPLNIGLLAGQAVVFSIGVLLIGTRMVHHFSARLSGIPIPYPVLNVALTVMLGLAAAATLAGLSAIIGAFLAGLVFAQESERHQLKGAVLPLYHFLVPFFFVIIGTRLDPALFLDTRTASAALLITVVAIVAKLVGAGIGTIGMNVRSAAIVGVGMVPRGEVGLIVAGIGLAQGLITRDLFSMVVIMSMATTLIVPPALTWLSRPHIRRPALTRGKWRRTARRHHTRRPRETYDEQVSAGDNGRQA</sequence>
<keyword evidence="3" id="KW-0050">Antiport</keyword>
<evidence type="ECO:0000256" key="8">
    <source>
        <dbReference type="ARBA" id="ARBA00023136"/>
    </source>
</evidence>
<keyword evidence="7" id="KW-0406">Ion transport</keyword>
<protein>
    <submittedName>
        <fullName evidence="13">Putative Na(+)/H(+) antiporter</fullName>
    </submittedName>
</protein>
<dbReference type="Gene3D" id="1.20.1530.20">
    <property type="match status" value="1"/>
</dbReference>
<feature type="region of interest" description="Disordered" evidence="10">
    <location>
        <begin position="410"/>
        <end position="443"/>
    </location>
</feature>
<evidence type="ECO:0000256" key="11">
    <source>
        <dbReference type="SAM" id="Phobius"/>
    </source>
</evidence>
<dbReference type="OrthoDB" id="9793589at2"/>
<dbReference type="Proteomes" id="UP000004221">
    <property type="component" value="Unassembled WGS sequence"/>
</dbReference>
<comment type="caution">
    <text evidence="13">The sequence shown here is derived from an EMBL/GenBank/DDBJ whole genome shotgun (WGS) entry which is preliminary data.</text>
</comment>
<evidence type="ECO:0000256" key="7">
    <source>
        <dbReference type="ARBA" id="ARBA00023065"/>
    </source>
</evidence>
<accession>I4EFB2</accession>
<organism evidence="13 14">
    <name type="scientific">Nitrolancea hollandica Lb</name>
    <dbReference type="NCBI Taxonomy" id="1129897"/>
    <lineage>
        <taxon>Bacteria</taxon>
        <taxon>Pseudomonadati</taxon>
        <taxon>Thermomicrobiota</taxon>
        <taxon>Thermomicrobia</taxon>
        <taxon>Sphaerobacterales</taxon>
        <taxon>Sphaerobacterineae</taxon>
        <taxon>Sphaerobacteraceae</taxon>
        <taxon>Nitrolancea</taxon>
    </lineage>
</organism>
<evidence type="ECO:0000313" key="14">
    <source>
        <dbReference type="Proteomes" id="UP000004221"/>
    </source>
</evidence>
<dbReference type="GO" id="GO:0016020">
    <property type="term" value="C:membrane"/>
    <property type="evidence" value="ECO:0007669"/>
    <property type="project" value="UniProtKB-SubCell"/>
</dbReference>
<dbReference type="PANTHER" id="PTHR43562">
    <property type="entry name" value="NAPA-TYPE SODIUM/HYDROGEN ANTIPORTER"/>
    <property type="match status" value="1"/>
</dbReference>
<reference evidence="13 14" key="1">
    <citation type="journal article" date="2012" name="ISME J.">
        <title>Nitrification expanded: discovery, physiology and genomics of a nitrite-oxidizing bacterium from the phylum Chloroflexi.</title>
        <authorList>
            <person name="Sorokin D.Y."/>
            <person name="Lucker S."/>
            <person name="Vejmelkova D."/>
            <person name="Kostrikina N.A."/>
            <person name="Kleerebezem R."/>
            <person name="Rijpstra W.I."/>
            <person name="Damste J.S."/>
            <person name="Le Paslier D."/>
            <person name="Muyzer G."/>
            <person name="Wagner M."/>
            <person name="van Loosdrecht M.C."/>
            <person name="Daims H."/>
        </authorList>
    </citation>
    <scope>NUCLEOTIDE SEQUENCE [LARGE SCALE GENOMIC DNA]</scope>
    <source>
        <strain evidence="14">none</strain>
    </source>
</reference>
<feature type="transmembrane region" description="Helical" evidence="11">
    <location>
        <begin position="138"/>
        <end position="156"/>
    </location>
</feature>
<feature type="transmembrane region" description="Helical" evidence="11">
    <location>
        <begin position="7"/>
        <end position="28"/>
    </location>
</feature>
<feature type="transmembrane region" description="Helical" evidence="11">
    <location>
        <begin position="75"/>
        <end position="94"/>
    </location>
</feature>
<dbReference type="InterPro" id="IPR006153">
    <property type="entry name" value="Cation/H_exchanger_TM"/>
</dbReference>
<evidence type="ECO:0000256" key="6">
    <source>
        <dbReference type="ARBA" id="ARBA00023053"/>
    </source>
</evidence>
<dbReference type="AlphaFoldDB" id="I4EFB2"/>
<evidence type="ECO:0000256" key="5">
    <source>
        <dbReference type="ARBA" id="ARBA00022989"/>
    </source>
</evidence>
<evidence type="ECO:0000313" key="13">
    <source>
        <dbReference type="EMBL" id="CCF83374.1"/>
    </source>
</evidence>
<evidence type="ECO:0000259" key="12">
    <source>
        <dbReference type="Pfam" id="PF00999"/>
    </source>
</evidence>
<proteinExistence type="predicted"/>
<feature type="transmembrane region" description="Helical" evidence="11">
    <location>
        <begin position="346"/>
        <end position="371"/>
    </location>
</feature>